<dbReference type="GO" id="GO:0015562">
    <property type="term" value="F:efflux transmembrane transporter activity"/>
    <property type="evidence" value="ECO:0007669"/>
    <property type="project" value="InterPro"/>
</dbReference>
<evidence type="ECO:0000256" key="1">
    <source>
        <dbReference type="ARBA" id="ARBA00007613"/>
    </source>
</evidence>
<comment type="similarity">
    <text evidence="1">Belongs to the outer membrane factor (OMF) (TC 1.B.17) family.</text>
</comment>
<name>A0A3R8S588_9BURK</name>
<gene>
    <name evidence="3" type="ORF">EIP75_23280</name>
</gene>
<organism evidence="3 4">
    <name type="scientific">Aquabacterium soli</name>
    <dbReference type="NCBI Taxonomy" id="2493092"/>
    <lineage>
        <taxon>Bacteria</taxon>
        <taxon>Pseudomonadati</taxon>
        <taxon>Pseudomonadota</taxon>
        <taxon>Betaproteobacteria</taxon>
        <taxon>Burkholderiales</taxon>
        <taxon>Aquabacterium</taxon>
    </lineage>
</organism>
<comment type="caution">
    <text evidence="3">The sequence shown here is derived from an EMBL/GenBank/DDBJ whole genome shotgun (WGS) entry which is preliminary data.</text>
</comment>
<reference evidence="3 4" key="1">
    <citation type="submission" date="2018-12" db="EMBL/GenBank/DDBJ databases">
        <title>The whole draft genome of Aquabacterium sp. SJQ9.</title>
        <authorList>
            <person name="Sun L."/>
            <person name="Gao X."/>
            <person name="Chen W."/>
            <person name="Huang K."/>
        </authorList>
    </citation>
    <scope>NUCLEOTIDE SEQUENCE [LARGE SCALE GENOMIC DNA]</scope>
    <source>
        <strain evidence="3 4">SJQ9</strain>
    </source>
</reference>
<dbReference type="PANTHER" id="PTHR30203">
    <property type="entry name" value="OUTER MEMBRANE CATION EFFLUX PROTEIN"/>
    <property type="match status" value="1"/>
</dbReference>
<keyword evidence="4" id="KW-1185">Reference proteome</keyword>
<dbReference type="PANTHER" id="PTHR30203:SF24">
    <property type="entry name" value="BLR4935 PROTEIN"/>
    <property type="match status" value="1"/>
</dbReference>
<feature type="chain" id="PRO_5018676828" evidence="2">
    <location>
        <begin position="36"/>
        <end position="463"/>
    </location>
</feature>
<keyword evidence="2" id="KW-0732">Signal</keyword>
<dbReference type="Gene3D" id="1.20.1600.10">
    <property type="entry name" value="Outer membrane efflux proteins (OEP)"/>
    <property type="match status" value="1"/>
</dbReference>
<dbReference type="InterPro" id="IPR003423">
    <property type="entry name" value="OMP_efflux"/>
</dbReference>
<accession>A0A3R8S588</accession>
<dbReference type="Proteomes" id="UP000269265">
    <property type="component" value="Unassembled WGS sequence"/>
</dbReference>
<dbReference type="Pfam" id="PF02321">
    <property type="entry name" value="OEP"/>
    <property type="match status" value="2"/>
</dbReference>
<evidence type="ECO:0000313" key="3">
    <source>
        <dbReference type="EMBL" id="RRR99967.1"/>
    </source>
</evidence>
<proteinExistence type="inferred from homology"/>
<dbReference type="AlphaFoldDB" id="A0A3R8S588"/>
<dbReference type="SUPFAM" id="SSF56954">
    <property type="entry name" value="Outer membrane efflux proteins (OEP)"/>
    <property type="match status" value="1"/>
</dbReference>
<dbReference type="EMBL" id="RSED01000037">
    <property type="protein sequence ID" value="RRR99967.1"/>
    <property type="molecule type" value="Genomic_DNA"/>
</dbReference>
<evidence type="ECO:0000256" key="2">
    <source>
        <dbReference type="SAM" id="SignalP"/>
    </source>
</evidence>
<dbReference type="RefSeq" id="WP_125245582.1">
    <property type="nucleotide sequence ID" value="NZ_RSED01000037.1"/>
</dbReference>
<protein>
    <submittedName>
        <fullName evidence="3">TolC family protein</fullName>
    </submittedName>
</protein>
<dbReference type="InterPro" id="IPR010131">
    <property type="entry name" value="MdtP/NodT-like"/>
</dbReference>
<feature type="signal peptide" evidence="2">
    <location>
        <begin position="1"/>
        <end position="35"/>
    </location>
</feature>
<sequence length="463" mass="49490">MKCPRSVRPTACTQTLPFVPGLVALAIALPTFAWAQTSTPQLGLPSAPGVTSAPAPSTAPAPKLTLDQAIELALNRHPDLSVARREVEAALGATQQAGVLPNPSLSMSVEDTRKATRTTAYQLSQLIELGGKRSSRVKAAQLMEDLNRAQVQGRIVQIRASARTGFWDLLTAQSRMELARQSEELAQAAVDAASKRVAAGKVSPVEETRARLALSGVGLETAQAQQDLTAAKSRLGAMLGMTPDQLPQPAGELRAPGQAPTPGELTRYMETAPETVQSELEVKRRDALVEVERSRAVPDVTIGVGMQRNNEMGRNQTLLGVSIPLPVFDRNQGNLREAIARADQARDDARSRQMRLTTDVQVAASQLETARRQVLLAEEKLLPDASRTYEAATQGFALGKFGFLDVLDAQRTLFQARSQHLKALSDAQKAAADLEALLGAPVSAQMGVANSTAPVNSPRAMQK</sequence>
<evidence type="ECO:0000313" key="4">
    <source>
        <dbReference type="Proteomes" id="UP000269265"/>
    </source>
</evidence>